<dbReference type="InterPro" id="IPR029068">
    <property type="entry name" value="Glyas_Bleomycin-R_OHBP_Dase"/>
</dbReference>
<sequence>MLQGLRTIVYPVRDLARARQWYTQVLGQPPYFDEPFYVGFSVGGYELGLDPNGPAAGAGGPVTYWGVADAASAYIRLLELGAQPHEAVHDVGGGILLGSVHDPFGNAFGIIQNPHFQLPA</sequence>
<dbReference type="SUPFAM" id="SSF54593">
    <property type="entry name" value="Glyoxalase/Bleomycin resistance protein/Dihydroxybiphenyl dioxygenase"/>
    <property type="match status" value="1"/>
</dbReference>
<dbReference type="PROSITE" id="PS51819">
    <property type="entry name" value="VOC"/>
    <property type="match status" value="1"/>
</dbReference>
<organism evidence="2 3">
    <name type="scientific">Hymenobacter gummosus</name>
    <dbReference type="NCBI Taxonomy" id="1776032"/>
    <lineage>
        <taxon>Bacteria</taxon>
        <taxon>Pseudomonadati</taxon>
        <taxon>Bacteroidota</taxon>
        <taxon>Cytophagia</taxon>
        <taxon>Cytophagales</taxon>
        <taxon>Hymenobacteraceae</taxon>
        <taxon>Hymenobacter</taxon>
    </lineage>
</organism>
<dbReference type="EMBL" id="RXOF01000009">
    <property type="protein sequence ID" value="RTQ48565.1"/>
    <property type="molecule type" value="Genomic_DNA"/>
</dbReference>
<gene>
    <name evidence="2" type="ORF">EJV47_16465</name>
</gene>
<accession>A0A431U0Z1</accession>
<evidence type="ECO:0000313" key="2">
    <source>
        <dbReference type="EMBL" id="RTQ48565.1"/>
    </source>
</evidence>
<comment type="caution">
    <text evidence="2">The sequence shown here is derived from an EMBL/GenBank/DDBJ whole genome shotgun (WGS) entry which is preliminary data.</text>
</comment>
<keyword evidence="3" id="KW-1185">Reference proteome</keyword>
<reference evidence="2 3" key="1">
    <citation type="submission" date="2018-12" db="EMBL/GenBank/DDBJ databases">
        <title>Hymenobacter gummosus sp. nov., isolated from a spring.</title>
        <authorList>
            <person name="Nie L."/>
        </authorList>
    </citation>
    <scope>NUCLEOTIDE SEQUENCE [LARGE SCALE GENOMIC DNA]</scope>
    <source>
        <strain evidence="2 3">KCTC 52166</strain>
    </source>
</reference>
<dbReference type="InterPro" id="IPR037523">
    <property type="entry name" value="VOC_core"/>
</dbReference>
<dbReference type="AlphaFoldDB" id="A0A431U0Z1"/>
<evidence type="ECO:0000259" key="1">
    <source>
        <dbReference type="PROSITE" id="PS51819"/>
    </source>
</evidence>
<dbReference type="OrthoDB" id="4548523at2"/>
<dbReference type="Pfam" id="PF00903">
    <property type="entry name" value="Glyoxalase"/>
    <property type="match status" value="1"/>
</dbReference>
<dbReference type="Proteomes" id="UP000282184">
    <property type="component" value="Unassembled WGS sequence"/>
</dbReference>
<protein>
    <submittedName>
        <fullName evidence="2">VOC family protein</fullName>
    </submittedName>
</protein>
<name>A0A431U0Z1_9BACT</name>
<dbReference type="RefSeq" id="WP_126694270.1">
    <property type="nucleotide sequence ID" value="NZ_RXOF01000009.1"/>
</dbReference>
<feature type="domain" description="VOC" evidence="1">
    <location>
        <begin position="4"/>
        <end position="113"/>
    </location>
</feature>
<evidence type="ECO:0000313" key="3">
    <source>
        <dbReference type="Proteomes" id="UP000282184"/>
    </source>
</evidence>
<proteinExistence type="predicted"/>
<dbReference type="InterPro" id="IPR004360">
    <property type="entry name" value="Glyas_Fos-R_dOase_dom"/>
</dbReference>
<dbReference type="Gene3D" id="3.10.180.10">
    <property type="entry name" value="2,3-Dihydroxybiphenyl 1,2-Dioxygenase, domain 1"/>
    <property type="match status" value="1"/>
</dbReference>